<dbReference type="PANTHER" id="PTHR18964">
    <property type="entry name" value="ROK (REPRESSOR, ORF, KINASE) FAMILY"/>
    <property type="match status" value="1"/>
</dbReference>
<protein>
    <submittedName>
        <fullName evidence="2">ROK family protein</fullName>
    </submittedName>
</protein>
<dbReference type="InterPro" id="IPR000600">
    <property type="entry name" value="ROK"/>
</dbReference>
<name>A0A7D4Q6U8_9MICO</name>
<accession>A0A7D4Q6U8</accession>
<evidence type="ECO:0000313" key="3">
    <source>
        <dbReference type="Proteomes" id="UP000502498"/>
    </source>
</evidence>
<dbReference type="EMBL" id="CP054038">
    <property type="protein sequence ID" value="QKJ18519.1"/>
    <property type="molecule type" value="Genomic_DNA"/>
</dbReference>
<dbReference type="SUPFAM" id="SSF53067">
    <property type="entry name" value="Actin-like ATPase domain"/>
    <property type="match status" value="1"/>
</dbReference>
<reference evidence="2 3" key="1">
    <citation type="submission" date="2020-05" db="EMBL/GenBank/DDBJ databases">
        <title>Strain PA2F3 complete genome.</title>
        <authorList>
            <person name="Kim Y.-S."/>
            <person name="Kim S.-J."/>
            <person name="Jung H.-k."/>
            <person name="Kim S.-E."/>
            <person name="Kim K.-H."/>
        </authorList>
    </citation>
    <scope>NUCLEOTIDE SEQUENCE [LARGE SCALE GENOMIC DNA]</scope>
    <source>
        <strain evidence="2 3">PA2F3</strain>
    </source>
</reference>
<dbReference type="RefSeq" id="WP_172988960.1">
    <property type="nucleotide sequence ID" value="NZ_CP054038.1"/>
</dbReference>
<gene>
    <name evidence="2" type="ORF">HQM25_03370</name>
</gene>
<dbReference type="Gene3D" id="3.30.420.40">
    <property type="match status" value="2"/>
</dbReference>
<dbReference type="Proteomes" id="UP000502498">
    <property type="component" value="Chromosome"/>
</dbReference>
<dbReference type="PANTHER" id="PTHR18964:SF149">
    <property type="entry name" value="BIFUNCTIONAL UDP-N-ACETYLGLUCOSAMINE 2-EPIMERASE_N-ACETYLMANNOSAMINE KINASE"/>
    <property type="match status" value="1"/>
</dbReference>
<organism evidence="2 3">
    <name type="scientific">Microbacterium hominis</name>
    <dbReference type="NCBI Taxonomy" id="162426"/>
    <lineage>
        <taxon>Bacteria</taxon>
        <taxon>Bacillati</taxon>
        <taxon>Actinomycetota</taxon>
        <taxon>Actinomycetes</taxon>
        <taxon>Micrococcales</taxon>
        <taxon>Microbacteriaceae</taxon>
        <taxon>Microbacterium</taxon>
    </lineage>
</organism>
<evidence type="ECO:0000313" key="2">
    <source>
        <dbReference type="EMBL" id="QKJ18519.1"/>
    </source>
</evidence>
<proteinExistence type="inferred from homology"/>
<comment type="similarity">
    <text evidence="1">Belongs to the ROK (NagC/XylR) family.</text>
</comment>
<evidence type="ECO:0000256" key="1">
    <source>
        <dbReference type="ARBA" id="ARBA00006479"/>
    </source>
</evidence>
<sequence length="315" mass="32484">MRIAAIDFGGTAVKLGVFESRRMVAAEEAPIVGGRVDLEAVARRLDVLLEGHRPDFAGIAVPGIIDPTGTRLLAAHGKYGDLHDVDLSAWSVEQFGCGAAVENDARAALIGEVADGSARGARDAALIVLGTGIGTAAVVDGRVVRGSHGHGGILGGHVTVDVSGPRCACGNIGCAEAIASTWALSADAKAGRLALGPVLSERLSVAGSIGIRDLIETREEPESASLLDRYIAVWAAAVVTHCHAFDPEVIVVTGGVMRSAGVILPALRGIVHQNLWSSSYRPRFVVPEAPSTSVLRGIAALAADMDSDNTNEGRQ</sequence>
<dbReference type="AlphaFoldDB" id="A0A7D4Q6U8"/>
<dbReference type="InterPro" id="IPR043129">
    <property type="entry name" value="ATPase_NBD"/>
</dbReference>
<dbReference type="Pfam" id="PF00480">
    <property type="entry name" value="ROK"/>
    <property type="match status" value="1"/>
</dbReference>